<dbReference type="InterPro" id="IPR026444">
    <property type="entry name" value="Secre_tail"/>
</dbReference>
<name>A0ABS1BM29_9SPHI</name>
<feature type="chain" id="PRO_5047446689" evidence="1">
    <location>
        <begin position="21"/>
        <end position="565"/>
    </location>
</feature>
<dbReference type="EMBL" id="JAEHFY010000019">
    <property type="protein sequence ID" value="MBK0383935.1"/>
    <property type="molecule type" value="Genomic_DNA"/>
</dbReference>
<accession>A0ABS1BM29</accession>
<evidence type="ECO:0000313" key="3">
    <source>
        <dbReference type="Proteomes" id="UP000660024"/>
    </source>
</evidence>
<dbReference type="Proteomes" id="UP000660024">
    <property type="component" value="Unassembled WGS sequence"/>
</dbReference>
<sequence length="565" mass="59283">MKRKLLTTFGFILGALYASAQSFTPGNLAVYRYGNGTAALGNNVTVPVFIDEYTTAGVLVKSRAIPVADNAANFKLTGLGRDATGKYVDEGISTLSQDGKYLTIFGYNQTVGGAVPTTSNGLVVGVIAGDGSYNSTTTLSNDPTTGLGSPRSAVIDGTNIWANGSQNGIQYTTLGGTASTRISTAQDGSKSLSIAKTWSSGVLGAARLYSATAAASTELPYATPLPTTSTTFTTSAPFNAAITANQVLVVTVENRTIIYVVDDNANTIRRYYLNYSGAAIGPFAALSDVNTTKIKSISASVRGRVGTKTVVDVYATTWGDDGTGTETSKLITFTDSYLTTNPTDVSQVELATTTTLLATAPANTLFKSVTFVPTGSSSVGTATLPVSLVDFKGKKATNGIQLDWTTLSEKNNSYFDVLRSENGNDFSSIGKVAGNGNSNAKTNYSFTDKSPDFGTNYYQLKQVDFNGKFSTSETIAVNFGFADDVIMSLNPLQDNSGLGITVNSSSMIEGKISVFSITGQQTTTLNVKLQKGKNSFNIPAQLQPGVYVVKLSTAKGNVSQKISLR</sequence>
<evidence type="ECO:0000313" key="2">
    <source>
        <dbReference type="EMBL" id="MBK0383935.1"/>
    </source>
</evidence>
<keyword evidence="3" id="KW-1185">Reference proteome</keyword>
<proteinExistence type="predicted"/>
<reference evidence="2 3" key="1">
    <citation type="submission" date="2020-12" db="EMBL/GenBank/DDBJ databases">
        <title>Bacterial novel species Pedobacter sp. SD-b isolated from soil.</title>
        <authorList>
            <person name="Jung H.-Y."/>
        </authorList>
    </citation>
    <scope>NUCLEOTIDE SEQUENCE [LARGE SCALE GENOMIC DNA]</scope>
    <source>
        <strain evidence="2 3">SD-b</strain>
    </source>
</reference>
<feature type="signal peptide" evidence="1">
    <location>
        <begin position="1"/>
        <end position="20"/>
    </location>
</feature>
<organism evidence="2 3">
    <name type="scientific">Pedobacter segetis</name>
    <dbReference type="NCBI Taxonomy" id="2793069"/>
    <lineage>
        <taxon>Bacteria</taxon>
        <taxon>Pseudomonadati</taxon>
        <taxon>Bacteroidota</taxon>
        <taxon>Sphingobacteriia</taxon>
        <taxon>Sphingobacteriales</taxon>
        <taxon>Sphingobacteriaceae</taxon>
        <taxon>Pedobacter</taxon>
    </lineage>
</organism>
<evidence type="ECO:0000256" key="1">
    <source>
        <dbReference type="SAM" id="SignalP"/>
    </source>
</evidence>
<protein>
    <submittedName>
        <fullName evidence="2">T9SS type A sorting domain-containing protein</fullName>
    </submittedName>
</protein>
<dbReference type="NCBIfam" id="TIGR04183">
    <property type="entry name" value="Por_Secre_tail"/>
    <property type="match status" value="1"/>
</dbReference>
<keyword evidence="1" id="KW-0732">Signal</keyword>
<gene>
    <name evidence="2" type="ORF">I5M32_13280</name>
</gene>
<comment type="caution">
    <text evidence="2">The sequence shown here is derived from an EMBL/GenBank/DDBJ whole genome shotgun (WGS) entry which is preliminary data.</text>
</comment>
<dbReference type="RefSeq" id="WP_200587180.1">
    <property type="nucleotide sequence ID" value="NZ_JAEHFY010000019.1"/>
</dbReference>